<keyword evidence="11 14" id="KW-0418">Kinase</keyword>
<evidence type="ECO:0000256" key="1">
    <source>
        <dbReference type="ARBA" id="ARBA00000312"/>
    </source>
</evidence>
<comment type="function">
    <text evidence="4 14">Catalyzes ATP-dependent phosphorylation of adenosylcobinamide and addition of GMP to adenosylcobinamide phosphate.</text>
</comment>
<evidence type="ECO:0000256" key="5">
    <source>
        <dbReference type="ARBA" id="ARBA00004692"/>
    </source>
</evidence>
<evidence type="ECO:0000256" key="4">
    <source>
        <dbReference type="ARBA" id="ARBA00003889"/>
    </source>
</evidence>
<dbReference type="GO" id="GO:0043752">
    <property type="term" value="F:adenosylcobinamide kinase activity"/>
    <property type="evidence" value="ECO:0007669"/>
    <property type="project" value="UniProtKB-EC"/>
</dbReference>
<evidence type="ECO:0000256" key="3">
    <source>
        <dbReference type="ARBA" id="ARBA00001522"/>
    </source>
</evidence>
<dbReference type="InterPro" id="IPR003203">
    <property type="entry name" value="CobU/CobP"/>
</dbReference>
<evidence type="ECO:0000256" key="10">
    <source>
        <dbReference type="ARBA" id="ARBA00022741"/>
    </source>
</evidence>
<organism evidence="17 18">
    <name type="scientific">Acidisoma cellulosilyticum</name>
    <dbReference type="NCBI Taxonomy" id="2802395"/>
    <lineage>
        <taxon>Bacteria</taxon>
        <taxon>Pseudomonadati</taxon>
        <taxon>Pseudomonadota</taxon>
        <taxon>Alphaproteobacteria</taxon>
        <taxon>Acetobacterales</taxon>
        <taxon>Acidocellaceae</taxon>
        <taxon>Acidisoma</taxon>
    </lineage>
</organism>
<dbReference type="Pfam" id="PF02283">
    <property type="entry name" value="CobU"/>
    <property type="match status" value="1"/>
</dbReference>
<keyword evidence="18" id="KW-1185">Reference proteome</keyword>
<proteinExistence type="inferred from homology"/>
<feature type="active site" description="GMP-histidine intermediate" evidence="15">
    <location>
        <position position="55"/>
    </location>
</feature>
<evidence type="ECO:0000256" key="7">
    <source>
        <dbReference type="ARBA" id="ARBA00007490"/>
    </source>
</evidence>
<keyword evidence="13 14" id="KW-0342">GTP-binding</keyword>
<gene>
    <name evidence="17" type="primary">cobU</name>
    <name evidence="17" type="ORF">ACELLULO517_06190</name>
</gene>
<keyword evidence="10 14" id="KW-0547">Nucleotide-binding</keyword>
<comment type="catalytic activity">
    <reaction evidence="2 14">
        <text>adenosylcob(III)inamide phosphate + GTP + H(+) = adenosylcob(III)inamide-GDP + diphosphate</text>
        <dbReference type="Rhea" id="RHEA:22712"/>
        <dbReference type="ChEBI" id="CHEBI:15378"/>
        <dbReference type="ChEBI" id="CHEBI:33019"/>
        <dbReference type="ChEBI" id="CHEBI:37565"/>
        <dbReference type="ChEBI" id="CHEBI:58502"/>
        <dbReference type="ChEBI" id="CHEBI:60487"/>
        <dbReference type="EC" id="2.7.7.62"/>
    </reaction>
</comment>
<dbReference type="NCBIfam" id="NF004469">
    <property type="entry name" value="PRK05800.1"/>
    <property type="match status" value="1"/>
</dbReference>
<dbReference type="Gene3D" id="3.40.50.300">
    <property type="entry name" value="P-loop containing nucleotide triphosphate hydrolases"/>
    <property type="match status" value="1"/>
</dbReference>
<keyword evidence="12 14" id="KW-0067">ATP-binding</keyword>
<dbReference type="CDD" id="cd00544">
    <property type="entry name" value="CobU"/>
    <property type="match status" value="1"/>
</dbReference>
<dbReference type="PANTHER" id="PTHR34848">
    <property type="match status" value="1"/>
</dbReference>
<name>A0A963YZ14_9PROT</name>
<dbReference type="GO" id="GO:0005525">
    <property type="term" value="F:GTP binding"/>
    <property type="evidence" value="ECO:0007669"/>
    <property type="project" value="UniProtKB-UniRule"/>
</dbReference>
<keyword evidence="8 14" id="KW-0169">Cobalamin biosynthesis</keyword>
<evidence type="ECO:0000256" key="2">
    <source>
        <dbReference type="ARBA" id="ARBA00000711"/>
    </source>
</evidence>
<evidence type="ECO:0000313" key="18">
    <source>
        <dbReference type="Proteomes" id="UP000721844"/>
    </source>
</evidence>
<dbReference type="GO" id="GO:0005524">
    <property type="term" value="F:ATP binding"/>
    <property type="evidence" value="ECO:0007669"/>
    <property type="project" value="UniProtKB-UniRule"/>
</dbReference>
<sequence length="172" mass="18531">MARQSDSSVTLILGGARSGKSRHGEGLVAALPSPWVYIATAEAWDNEMKARIAEHRARRDERWHTVDAPLALPQALRDAGDAPVLVDCLTLWLTNLMLADRDVPVATEDLLAALAGRRAPTVLVANEVGLGIVPDHRLGRDFRDAAGILHQRVAAQAAHVLFMVAGLPMVVK</sequence>
<feature type="binding site" evidence="16">
    <location>
        <begin position="56"/>
        <end position="59"/>
    </location>
    <ligand>
        <name>GTP</name>
        <dbReference type="ChEBI" id="CHEBI:37565"/>
    </ligand>
</feature>
<dbReference type="EC" id="2.7.1.156" evidence="14"/>
<dbReference type="RefSeq" id="WP_227306435.1">
    <property type="nucleotide sequence ID" value="NZ_JAESVA010000002.1"/>
</dbReference>
<comment type="pathway">
    <text evidence="5 14">Cofactor biosynthesis; adenosylcobalamin biosynthesis; adenosylcobalamin from cob(II)yrinate a,c-diamide: step 6/7.</text>
</comment>
<protein>
    <recommendedName>
        <fullName evidence="14">Bifunctional adenosylcobalamin biosynthesis protein</fullName>
        <ecNumber evidence="14">2.7.1.156</ecNumber>
        <ecNumber evidence="14">2.7.7.62</ecNumber>
    </recommendedName>
</protein>
<comment type="similarity">
    <text evidence="7 14">Belongs to the CobU/CobP family.</text>
</comment>
<dbReference type="GO" id="GO:0008820">
    <property type="term" value="F:cobinamide phosphate guanylyltransferase activity"/>
    <property type="evidence" value="ECO:0007669"/>
    <property type="project" value="UniProtKB-UniRule"/>
</dbReference>
<evidence type="ECO:0000256" key="11">
    <source>
        <dbReference type="ARBA" id="ARBA00022777"/>
    </source>
</evidence>
<dbReference type="Proteomes" id="UP000721844">
    <property type="component" value="Unassembled WGS sequence"/>
</dbReference>
<comment type="caution">
    <text evidence="17">The sequence shown here is derived from an EMBL/GenBank/DDBJ whole genome shotgun (WGS) entry which is preliminary data.</text>
</comment>
<dbReference type="EC" id="2.7.7.62" evidence="14"/>
<comment type="catalytic activity">
    <reaction evidence="1 14">
        <text>adenosylcob(III)inamide + ATP = adenosylcob(III)inamide phosphate + ADP + H(+)</text>
        <dbReference type="Rhea" id="RHEA:15769"/>
        <dbReference type="ChEBI" id="CHEBI:2480"/>
        <dbReference type="ChEBI" id="CHEBI:15378"/>
        <dbReference type="ChEBI" id="CHEBI:30616"/>
        <dbReference type="ChEBI" id="CHEBI:58502"/>
        <dbReference type="ChEBI" id="CHEBI:456216"/>
        <dbReference type="EC" id="2.7.1.156"/>
    </reaction>
</comment>
<evidence type="ECO:0000256" key="8">
    <source>
        <dbReference type="ARBA" id="ARBA00022573"/>
    </source>
</evidence>
<evidence type="ECO:0000256" key="14">
    <source>
        <dbReference type="PIRNR" id="PIRNR006135"/>
    </source>
</evidence>
<comment type="pathway">
    <text evidence="6 14">Cofactor biosynthesis; adenosylcobalamin biosynthesis; adenosylcobalamin from cob(II)yrinate a,c-diamide: step 5/7.</text>
</comment>
<reference evidence="17 18" key="1">
    <citation type="journal article" date="2021" name="Microorganisms">
        <title>Acidisoma silvae sp. nov. and Acidisomacellulosilytica sp. nov., Two Acidophilic Bacteria Isolated from Decaying Wood, Hydrolyzing Cellulose and Producing Poly-3-hydroxybutyrate.</title>
        <authorList>
            <person name="Mieszkin S."/>
            <person name="Pouder E."/>
            <person name="Uroz S."/>
            <person name="Simon-Colin C."/>
            <person name="Alain K."/>
        </authorList>
    </citation>
    <scope>NUCLEOTIDE SEQUENCE [LARGE SCALE GENOMIC DNA]</scope>
    <source>
        <strain evidence="17 18">HW T5.17</strain>
    </source>
</reference>
<dbReference type="GO" id="GO:0009236">
    <property type="term" value="P:cobalamin biosynthetic process"/>
    <property type="evidence" value="ECO:0007669"/>
    <property type="project" value="UniProtKB-UniRule"/>
</dbReference>
<feature type="binding site" evidence="16">
    <location>
        <begin position="39"/>
        <end position="41"/>
    </location>
    <ligand>
        <name>GTP</name>
        <dbReference type="ChEBI" id="CHEBI:37565"/>
    </ligand>
</feature>
<feature type="binding site" evidence="16">
    <location>
        <position position="87"/>
    </location>
    <ligand>
        <name>GTP</name>
        <dbReference type="ChEBI" id="CHEBI:37565"/>
    </ligand>
</feature>
<dbReference type="PANTHER" id="PTHR34848:SF1">
    <property type="entry name" value="BIFUNCTIONAL ADENOSYLCOBALAMIN BIOSYNTHESIS PROTEIN COBU"/>
    <property type="match status" value="1"/>
</dbReference>
<dbReference type="SUPFAM" id="SSF52540">
    <property type="entry name" value="P-loop containing nucleoside triphosphate hydrolases"/>
    <property type="match status" value="1"/>
</dbReference>
<keyword evidence="17" id="KW-0548">Nucleotidyltransferase</keyword>
<dbReference type="AlphaFoldDB" id="A0A963YZ14"/>
<evidence type="ECO:0000256" key="9">
    <source>
        <dbReference type="ARBA" id="ARBA00022679"/>
    </source>
</evidence>
<evidence type="ECO:0000256" key="15">
    <source>
        <dbReference type="PIRSR" id="PIRSR006135-1"/>
    </source>
</evidence>
<evidence type="ECO:0000256" key="13">
    <source>
        <dbReference type="ARBA" id="ARBA00023134"/>
    </source>
</evidence>
<feature type="binding site" evidence="16">
    <location>
        <begin position="14"/>
        <end position="21"/>
    </location>
    <ligand>
        <name>GTP</name>
        <dbReference type="ChEBI" id="CHEBI:37565"/>
    </ligand>
</feature>
<dbReference type="EMBL" id="JAESVA010000002">
    <property type="protein sequence ID" value="MCB8879817.1"/>
    <property type="molecule type" value="Genomic_DNA"/>
</dbReference>
<evidence type="ECO:0000256" key="6">
    <source>
        <dbReference type="ARBA" id="ARBA00005159"/>
    </source>
</evidence>
<evidence type="ECO:0000313" key="17">
    <source>
        <dbReference type="EMBL" id="MCB8879817.1"/>
    </source>
</evidence>
<keyword evidence="9 14" id="KW-0808">Transferase</keyword>
<evidence type="ECO:0000256" key="16">
    <source>
        <dbReference type="PIRSR" id="PIRSR006135-2"/>
    </source>
</evidence>
<evidence type="ECO:0000256" key="12">
    <source>
        <dbReference type="ARBA" id="ARBA00022840"/>
    </source>
</evidence>
<comment type="catalytic activity">
    <reaction evidence="3">
        <text>adenosylcob(III)inamide + GTP = adenosylcob(III)inamide phosphate + GDP + H(+)</text>
        <dbReference type="Rhea" id="RHEA:15765"/>
        <dbReference type="ChEBI" id="CHEBI:2480"/>
        <dbReference type="ChEBI" id="CHEBI:15378"/>
        <dbReference type="ChEBI" id="CHEBI:37565"/>
        <dbReference type="ChEBI" id="CHEBI:58189"/>
        <dbReference type="ChEBI" id="CHEBI:58502"/>
        <dbReference type="EC" id="2.7.1.156"/>
    </reaction>
</comment>
<dbReference type="InterPro" id="IPR027417">
    <property type="entry name" value="P-loop_NTPase"/>
</dbReference>
<dbReference type="PIRSF" id="PIRSF006135">
    <property type="entry name" value="CobU"/>
    <property type="match status" value="1"/>
</dbReference>
<accession>A0A963YZ14</accession>